<dbReference type="Proteomes" id="UP000185860">
    <property type="component" value="Unassembled WGS sequence"/>
</dbReference>
<dbReference type="RefSeq" id="WP_073591543.1">
    <property type="nucleotide sequence ID" value="NZ_MRCE01000001.1"/>
</dbReference>
<dbReference type="InterPro" id="IPR018727">
    <property type="entry name" value="DUF2267"/>
</dbReference>
<protein>
    <recommendedName>
        <fullName evidence="3">DUF2267 domain-containing protein</fullName>
    </recommendedName>
</protein>
<dbReference type="EMBL" id="MRCE01000001">
    <property type="protein sequence ID" value="OKH40869.1"/>
    <property type="molecule type" value="Genomic_DNA"/>
</dbReference>
<evidence type="ECO:0000313" key="2">
    <source>
        <dbReference type="Proteomes" id="UP000185860"/>
    </source>
</evidence>
<organism evidence="1 2">
    <name type="scientific">[Phormidium ambiguum] IAM M-71</name>
    <dbReference type="NCBI Taxonomy" id="454136"/>
    <lineage>
        <taxon>Bacteria</taxon>
        <taxon>Bacillati</taxon>
        <taxon>Cyanobacteriota</taxon>
        <taxon>Cyanophyceae</taxon>
        <taxon>Oscillatoriophycideae</taxon>
        <taxon>Aerosakkonematales</taxon>
        <taxon>Aerosakkonemataceae</taxon>
        <taxon>Floridanema</taxon>
    </lineage>
</organism>
<evidence type="ECO:0000313" key="1">
    <source>
        <dbReference type="EMBL" id="OKH40869.1"/>
    </source>
</evidence>
<evidence type="ECO:0008006" key="3">
    <source>
        <dbReference type="Google" id="ProtNLM"/>
    </source>
</evidence>
<gene>
    <name evidence="1" type="ORF">NIES2119_00725</name>
</gene>
<proteinExistence type="predicted"/>
<sequence>MPIGIREDIAYIMLKKISETDSGKGMHQVSFDESDFVGREITPAEFLGHLDYLNQKQYINAEFSGNAYGNQEDVPDAINPKEVDIRIANTYGAPDGPLPHLITFKKAELTEKGRKILAEMEANPPESLQKGSAVPIASKDMPFLQKVMLKAGLSEPYDARDLTEVVYRVMRDLMTTDAADRVAAELHEEAMPTEDKALQMEISDLWKDTNPIVGFLSRVRPPWQGPGIFKINDDRFLFRVANEGGMPPNVDREQVVKAVFSATKDELSQERIAEIATWLPGRVRQLWEEA</sequence>
<dbReference type="STRING" id="454136.NIES2119_00725"/>
<accession>A0A1U7ITV2</accession>
<dbReference type="InterPro" id="IPR038282">
    <property type="entry name" value="DUF2267_sf"/>
</dbReference>
<dbReference type="AlphaFoldDB" id="A0A1U7ITV2"/>
<reference evidence="1 2" key="1">
    <citation type="submission" date="2016-11" db="EMBL/GenBank/DDBJ databases">
        <title>Draft Genome Sequences of Nine Cyanobacterial Strains from Diverse Habitats.</title>
        <authorList>
            <person name="Zhu T."/>
            <person name="Hou S."/>
            <person name="Lu X."/>
            <person name="Hess W.R."/>
        </authorList>
    </citation>
    <scope>NUCLEOTIDE SEQUENCE [LARGE SCALE GENOMIC DNA]</scope>
    <source>
        <strain evidence="1 2">IAM M-71</strain>
    </source>
</reference>
<dbReference type="Pfam" id="PF10025">
    <property type="entry name" value="DUF2267"/>
    <property type="match status" value="1"/>
</dbReference>
<name>A0A1U7ITV2_9CYAN</name>
<comment type="caution">
    <text evidence="1">The sequence shown here is derived from an EMBL/GenBank/DDBJ whole genome shotgun (WGS) entry which is preliminary data.</text>
</comment>
<dbReference type="Gene3D" id="1.10.490.110">
    <property type="entry name" value="Uncharacterized conserved protein DUF2267"/>
    <property type="match status" value="1"/>
</dbReference>
<dbReference type="OrthoDB" id="483793at2"/>